<sequence>MRIGELAAYSGVTAKTIRFWEVKGLLPDPARTRSGYRDYDSDTLERLDFIRHAQTAGFTLAEIRQVLQISDNGHPPCGHITDLIHQHLTEVDQRISELEETRLLLNRLADRAADQDPADCDGYCAILQPPPATRAAAIEP</sequence>
<dbReference type="SMART" id="SM00422">
    <property type="entry name" value="HTH_MERR"/>
    <property type="match status" value="1"/>
</dbReference>
<dbReference type="PROSITE" id="PS50937">
    <property type="entry name" value="HTH_MERR_2"/>
    <property type="match status" value="1"/>
</dbReference>
<keyword evidence="1" id="KW-0805">Transcription regulation</keyword>
<dbReference type="Pfam" id="PF13411">
    <property type="entry name" value="MerR_1"/>
    <property type="match status" value="1"/>
</dbReference>
<dbReference type="Gene3D" id="1.10.1660.10">
    <property type="match status" value="1"/>
</dbReference>
<dbReference type="EMBL" id="CP045851">
    <property type="protein sequence ID" value="QGG94974.1"/>
    <property type="molecule type" value="Genomic_DNA"/>
</dbReference>
<evidence type="ECO:0000259" key="4">
    <source>
        <dbReference type="PROSITE" id="PS50937"/>
    </source>
</evidence>
<feature type="domain" description="HTH merR-type" evidence="4">
    <location>
        <begin position="1"/>
        <end position="69"/>
    </location>
</feature>
<evidence type="ECO:0000256" key="1">
    <source>
        <dbReference type="ARBA" id="ARBA00023015"/>
    </source>
</evidence>
<dbReference type="PROSITE" id="PS00552">
    <property type="entry name" value="HTH_MERR_1"/>
    <property type="match status" value="1"/>
</dbReference>
<accession>A0A5Q2RHC0</accession>
<gene>
    <name evidence="5" type="ORF">GH723_07545</name>
</gene>
<dbReference type="InterPro" id="IPR000551">
    <property type="entry name" value="MerR-type_HTH_dom"/>
</dbReference>
<proteinExistence type="predicted"/>
<dbReference type="Proteomes" id="UP000334019">
    <property type="component" value="Chromosome"/>
</dbReference>
<dbReference type="AlphaFoldDB" id="A0A5Q2RHC0"/>
<dbReference type="PANTHER" id="PTHR30204:SF94">
    <property type="entry name" value="HEAVY METAL-DEPENDENT TRANSCRIPTIONAL REGULATOR HI_0293-RELATED"/>
    <property type="match status" value="1"/>
</dbReference>
<dbReference type="InterPro" id="IPR009061">
    <property type="entry name" value="DNA-bd_dom_put_sf"/>
</dbReference>
<keyword evidence="6" id="KW-1185">Reference proteome</keyword>
<organism evidence="5 6">
    <name type="scientific">Actinomarinicola tropica</name>
    <dbReference type="NCBI Taxonomy" id="2789776"/>
    <lineage>
        <taxon>Bacteria</taxon>
        <taxon>Bacillati</taxon>
        <taxon>Actinomycetota</taxon>
        <taxon>Acidimicrobiia</taxon>
        <taxon>Acidimicrobiales</taxon>
        <taxon>Iamiaceae</taxon>
        <taxon>Actinomarinicola</taxon>
    </lineage>
</organism>
<dbReference type="SUPFAM" id="SSF46955">
    <property type="entry name" value="Putative DNA-binding domain"/>
    <property type="match status" value="1"/>
</dbReference>
<dbReference type="GO" id="GO:0003700">
    <property type="term" value="F:DNA-binding transcription factor activity"/>
    <property type="evidence" value="ECO:0007669"/>
    <property type="project" value="InterPro"/>
</dbReference>
<dbReference type="KEGG" id="atq:GH723_07545"/>
<dbReference type="RefSeq" id="WP_153759082.1">
    <property type="nucleotide sequence ID" value="NZ_CP045851.1"/>
</dbReference>
<dbReference type="PANTHER" id="PTHR30204">
    <property type="entry name" value="REDOX-CYCLING DRUG-SENSING TRANSCRIPTIONAL ACTIVATOR SOXR"/>
    <property type="match status" value="1"/>
</dbReference>
<evidence type="ECO:0000313" key="6">
    <source>
        <dbReference type="Proteomes" id="UP000334019"/>
    </source>
</evidence>
<evidence type="ECO:0000256" key="3">
    <source>
        <dbReference type="ARBA" id="ARBA00023163"/>
    </source>
</evidence>
<evidence type="ECO:0000313" key="5">
    <source>
        <dbReference type="EMBL" id="QGG94974.1"/>
    </source>
</evidence>
<protein>
    <submittedName>
        <fullName evidence="5">MerR family transcriptional regulator</fullName>
    </submittedName>
</protein>
<dbReference type="InterPro" id="IPR047057">
    <property type="entry name" value="MerR_fam"/>
</dbReference>
<keyword evidence="2" id="KW-0238">DNA-binding</keyword>
<dbReference type="CDD" id="cd04770">
    <property type="entry name" value="HTH_HMRTR"/>
    <property type="match status" value="1"/>
</dbReference>
<keyword evidence="3" id="KW-0804">Transcription</keyword>
<dbReference type="GO" id="GO:0003677">
    <property type="term" value="F:DNA binding"/>
    <property type="evidence" value="ECO:0007669"/>
    <property type="project" value="UniProtKB-KW"/>
</dbReference>
<reference evidence="5 6" key="1">
    <citation type="submission" date="2019-11" db="EMBL/GenBank/DDBJ databases">
        <authorList>
            <person name="He Y."/>
        </authorList>
    </citation>
    <scope>NUCLEOTIDE SEQUENCE [LARGE SCALE GENOMIC DNA]</scope>
    <source>
        <strain evidence="5 6">SCSIO 58843</strain>
    </source>
</reference>
<dbReference type="PRINTS" id="PR00040">
    <property type="entry name" value="HTHMERR"/>
</dbReference>
<evidence type="ECO:0000256" key="2">
    <source>
        <dbReference type="ARBA" id="ARBA00023125"/>
    </source>
</evidence>
<name>A0A5Q2RHC0_9ACTN</name>